<dbReference type="Proteomes" id="UP001352263">
    <property type="component" value="Unassembled WGS sequence"/>
</dbReference>
<reference evidence="2 3" key="1">
    <citation type="submission" date="2023-10" db="EMBL/GenBank/DDBJ databases">
        <title>Noviherbaspirillum sp. CPCC 100848 genome assembly.</title>
        <authorList>
            <person name="Li X.Y."/>
            <person name="Fang X.M."/>
        </authorList>
    </citation>
    <scope>NUCLEOTIDE SEQUENCE [LARGE SCALE GENOMIC DNA]</scope>
    <source>
        <strain evidence="2 3">CPCC 100848</strain>
    </source>
</reference>
<organism evidence="2 3">
    <name type="scientific">Noviherbaspirillum album</name>
    <dbReference type="NCBI Taxonomy" id="3080276"/>
    <lineage>
        <taxon>Bacteria</taxon>
        <taxon>Pseudomonadati</taxon>
        <taxon>Pseudomonadota</taxon>
        <taxon>Betaproteobacteria</taxon>
        <taxon>Burkholderiales</taxon>
        <taxon>Oxalobacteraceae</taxon>
        <taxon>Noviherbaspirillum</taxon>
    </lineage>
</organism>
<keyword evidence="1" id="KW-1133">Transmembrane helix</keyword>
<feature type="transmembrane region" description="Helical" evidence="1">
    <location>
        <begin position="12"/>
        <end position="30"/>
    </location>
</feature>
<evidence type="ECO:0000313" key="2">
    <source>
        <dbReference type="EMBL" id="MEC4722252.1"/>
    </source>
</evidence>
<protein>
    <submittedName>
        <fullName evidence="2">Uncharacterized protein</fullName>
    </submittedName>
</protein>
<evidence type="ECO:0000256" key="1">
    <source>
        <dbReference type="SAM" id="Phobius"/>
    </source>
</evidence>
<feature type="transmembrane region" description="Helical" evidence="1">
    <location>
        <begin position="85"/>
        <end position="106"/>
    </location>
</feature>
<feature type="transmembrane region" description="Helical" evidence="1">
    <location>
        <begin position="46"/>
        <end position="73"/>
    </location>
</feature>
<sequence length="161" mass="18163">MTSTFRQSRASLLSICAWLFVISVVVNYVWEVGQGFLFEGMSSWESIWWHCFVASLGDGIILWIIYAVGWAIFKRADWFVDPGKGGYRAMLLTGLILAAVIEWGAVHVLQRWSYTNAMPLIPGLDIGITPIMQMLVLPPIIFYIVALRFKRIGIKSRSSSS</sequence>
<evidence type="ECO:0000313" key="3">
    <source>
        <dbReference type="Proteomes" id="UP001352263"/>
    </source>
</evidence>
<dbReference type="EMBL" id="JAWIIV010000027">
    <property type="protein sequence ID" value="MEC4722252.1"/>
    <property type="molecule type" value="Genomic_DNA"/>
</dbReference>
<proteinExistence type="predicted"/>
<keyword evidence="1" id="KW-0472">Membrane</keyword>
<comment type="caution">
    <text evidence="2">The sequence shown here is derived from an EMBL/GenBank/DDBJ whole genome shotgun (WGS) entry which is preliminary data.</text>
</comment>
<dbReference type="RefSeq" id="WP_326508927.1">
    <property type="nucleotide sequence ID" value="NZ_JAWIIV010000027.1"/>
</dbReference>
<keyword evidence="3" id="KW-1185">Reference proteome</keyword>
<gene>
    <name evidence="2" type="ORF">RY831_24110</name>
</gene>
<name>A0ABU6JF24_9BURK</name>
<accession>A0ABU6JF24</accession>
<keyword evidence="1" id="KW-0812">Transmembrane</keyword>
<feature type="transmembrane region" description="Helical" evidence="1">
    <location>
        <begin position="126"/>
        <end position="147"/>
    </location>
</feature>